<dbReference type="AlphaFoldDB" id="A0A4S8KU68"/>
<dbReference type="EMBL" id="ML180027">
    <property type="protein sequence ID" value="THU79417.1"/>
    <property type="molecule type" value="Genomic_DNA"/>
</dbReference>
<gene>
    <name evidence="1" type="ORF">K435DRAFT_875470</name>
</gene>
<accession>A0A4S8KU68</accession>
<reference evidence="1 2" key="1">
    <citation type="journal article" date="2019" name="Nat. Ecol. Evol.">
        <title>Megaphylogeny resolves global patterns of mushroom evolution.</title>
        <authorList>
            <person name="Varga T."/>
            <person name="Krizsan K."/>
            <person name="Foldi C."/>
            <person name="Dima B."/>
            <person name="Sanchez-Garcia M."/>
            <person name="Sanchez-Ramirez S."/>
            <person name="Szollosi G.J."/>
            <person name="Szarkandi J.G."/>
            <person name="Papp V."/>
            <person name="Albert L."/>
            <person name="Andreopoulos W."/>
            <person name="Angelini C."/>
            <person name="Antonin V."/>
            <person name="Barry K.W."/>
            <person name="Bougher N.L."/>
            <person name="Buchanan P."/>
            <person name="Buyck B."/>
            <person name="Bense V."/>
            <person name="Catcheside P."/>
            <person name="Chovatia M."/>
            <person name="Cooper J."/>
            <person name="Damon W."/>
            <person name="Desjardin D."/>
            <person name="Finy P."/>
            <person name="Geml J."/>
            <person name="Haridas S."/>
            <person name="Hughes K."/>
            <person name="Justo A."/>
            <person name="Karasinski D."/>
            <person name="Kautmanova I."/>
            <person name="Kiss B."/>
            <person name="Kocsube S."/>
            <person name="Kotiranta H."/>
            <person name="LaButti K.M."/>
            <person name="Lechner B.E."/>
            <person name="Liimatainen K."/>
            <person name="Lipzen A."/>
            <person name="Lukacs Z."/>
            <person name="Mihaltcheva S."/>
            <person name="Morgado L.N."/>
            <person name="Niskanen T."/>
            <person name="Noordeloos M.E."/>
            <person name="Ohm R.A."/>
            <person name="Ortiz-Santana B."/>
            <person name="Ovrebo C."/>
            <person name="Racz N."/>
            <person name="Riley R."/>
            <person name="Savchenko A."/>
            <person name="Shiryaev A."/>
            <person name="Soop K."/>
            <person name="Spirin V."/>
            <person name="Szebenyi C."/>
            <person name="Tomsovsky M."/>
            <person name="Tulloss R.E."/>
            <person name="Uehling J."/>
            <person name="Grigoriev I.V."/>
            <person name="Vagvolgyi C."/>
            <person name="Papp T."/>
            <person name="Martin F.M."/>
            <person name="Miettinen O."/>
            <person name="Hibbett D.S."/>
            <person name="Nagy L.G."/>
        </authorList>
    </citation>
    <scope>NUCLEOTIDE SEQUENCE [LARGE SCALE GENOMIC DNA]</scope>
    <source>
        <strain evidence="1 2">CBS 962.96</strain>
    </source>
</reference>
<name>A0A4S8KU68_DENBC</name>
<protein>
    <submittedName>
        <fullName evidence="1">Uncharacterized protein</fullName>
    </submittedName>
</protein>
<sequence length="255" mass="29398">MSQVAHSVPTLQSLILSDLSLSLTENEKSWPRSKAEWTALQVCEIKDRAVGLHPPIRPPRLTTLRLRKMFLLQPYRTALFEILFLGTCMFFETSSVKFLEMSQLPRDPPFCEALIRKCESSLKEIVTCAPYITHFHEWNFTNQLPQLHTFTIEWPYNAHPETYTIKIHELLNSLPTLKELFIIYSDRGGNRFNFEIIGAIRNGVSRHFLSSDHLPSLTTLRVYFPRVFTQRNSGLLDELSIHDTLRIIIAPTASG</sequence>
<dbReference type="Proteomes" id="UP000297245">
    <property type="component" value="Unassembled WGS sequence"/>
</dbReference>
<keyword evidence="2" id="KW-1185">Reference proteome</keyword>
<evidence type="ECO:0000313" key="2">
    <source>
        <dbReference type="Proteomes" id="UP000297245"/>
    </source>
</evidence>
<organism evidence="1 2">
    <name type="scientific">Dendrothele bispora (strain CBS 962.96)</name>
    <dbReference type="NCBI Taxonomy" id="1314807"/>
    <lineage>
        <taxon>Eukaryota</taxon>
        <taxon>Fungi</taxon>
        <taxon>Dikarya</taxon>
        <taxon>Basidiomycota</taxon>
        <taxon>Agaricomycotina</taxon>
        <taxon>Agaricomycetes</taxon>
        <taxon>Agaricomycetidae</taxon>
        <taxon>Agaricales</taxon>
        <taxon>Agaricales incertae sedis</taxon>
        <taxon>Dendrothele</taxon>
    </lineage>
</organism>
<proteinExistence type="predicted"/>
<evidence type="ECO:0000313" key="1">
    <source>
        <dbReference type="EMBL" id="THU79417.1"/>
    </source>
</evidence>